<evidence type="ECO:0000256" key="4">
    <source>
        <dbReference type="ARBA" id="ARBA00023136"/>
    </source>
</evidence>
<organism evidence="6 7">
    <name type="scientific">Vicia faba</name>
    <name type="common">Broad bean</name>
    <name type="synonym">Faba vulgaris</name>
    <dbReference type="NCBI Taxonomy" id="3906"/>
    <lineage>
        <taxon>Eukaryota</taxon>
        <taxon>Viridiplantae</taxon>
        <taxon>Streptophyta</taxon>
        <taxon>Embryophyta</taxon>
        <taxon>Tracheophyta</taxon>
        <taxon>Spermatophyta</taxon>
        <taxon>Magnoliopsida</taxon>
        <taxon>eudicotyledons</taxon>
        <taxon>Gunneridae</taxon>
        <taxon>Pentapetalae</taxon>
        <taxon>rosids</taxon>
        <taxon>fabids</taxon>
        <taxon>Fabales</taxon>
        <taxon>Fabaceae</taxon>
        <taxon>Papilionoideae</taxon>
        <taxon>50 kb inversion clade</taxon>
        <taxon>NPAAA clade</taxon>
        <taxon>Hologalegina</taxon>
        <taxon>IRL clade</taxon>
        <taxon>Fabeae</taxon>
        <taxon>Vicia</taxon>
    </lineage>
</organism>
<evidence type="ECO:0000256" key="1">
    <source>
        <dbReference type="ARBA" id="ARBA00004167"/>
    </source>
</evidence>
<feature type="domain" description="Late embryogenesis abundant protein LEA-2 subgroup" evidence="5">
    <location>
        <begin position="65"/>
        <end position="163"/>
    </location>
</feature>
<gene>
    <name evidence="6" type="ORF">VFH_VI016040</name>
</gene>
<evidence type="ECO:0000313" key="7">
    <source>
        <dbReference type="Proteomes" id="UP001157006"/>
    </source>
</evidence>
<evidence type="ECO:0000256" key="2">
    <source>
        <dbReference type="ARBA" id="ARBA00022692"/>
    </source>
</evidence>
<accession>A0AAV1B209</accession>
<name>A0AAV1B209_VICFA</name>
<dbReference type="AlphaFoldDB" id="A0AAV1B209"/>
<keyword evidence="3" id="KW-1133">Transmembrane helix</keyword>
<dbReference type="PANTHER" id="PTHR31234">
    <property type="entry name" value="LATE EMBRYOGENESIS ABUNDANT (LEA) HYDROXYPROLINE-RICH GLYCOPROTEIN FAMILY"/>
    <property type="match status" value="1"/>
</dbReference>
<dbReference type="InterPro" id="IPR044839">
    <property type="entry name" value="NDR1-like"/>
</dbReference>
<keyword evidence="4" id="KW-0472">Membrane</keyword>
<evidence type="ECO:0000313" key="6">
    <source>
        <dbReference type="EMBL" id="CAI8616163.1"/>
    </source>
</evidence>
<keyword evidence="2" id="KW-0812">Transmembrane</keyword>
<dbReference type="GO" id="GO:0016020">
    <property type="term" value="C:membrane"/>
    <property type="evidence" value="ECO:0007669"/>
    <property type="project" value="UniProtKB-SubCell"/>
</dbReference>
<dbReference type="PANTHER" id="PTHR31234:SF65">
    <property type="entry name" value="LATE EMBRYOGENESIS ABUNDANT PROTEIN, LEA_2 SUBGROUP"/>
    <property type="match status" value="1"/>
</dbReference>
<dbReference type="Proteomes" id="UP001157006">
    <property type="component" value="Chromosome 6"/>
</dbReference>
<dbReference type="InterPro" id="IPR004864">
    <property type="entry name" value="LEA_2"/>
</dbReference>
<dbReference type="Gene3D" id="2.60.40.1820">
    <property type="match status" value="1"/>
</dbReference>
<dbReference type="GO" id="GO:0098542">
    <property type="term" value="P:defense response to other organism"/>
    <property type="evidence" value="ECO:0007669"/>
    <property type="project" value="InterPro"/>
</dbReference>
<protein>
    <recommendedName>
        <fullName evidence="5">Late embryogenesis abundant protein LEA-2 subgroup domain-containing protein</fullName>
    </recommendedName>
</protein>
<keyword evidence="7" id="KW-1185">Reference proteome</keyword>
<evidence type="ECO:0000259" key="5">
    <source>
        <dbReference type="Pfam" id="PF03168"/>
    </source>
</evidence>
<evidence type="ECO:0000256" key="3">
    <source>
        <dbReference type="ARBA" id="ARBA00022989"/>
    </source>
</evidence>
<proteinExistence type="predicted"/>
<dbReference type="EMBL" id="OX451741">
    <property type="protein sequence ID" value="CAI8616163.1"/>
    <property type="molecule type" value="Genomic_DNA"/>
</dbReference>
<comment type="subcellular location">
    <subcellularLocation>
        <location evidence="1">Membrane</location>
        <topology evidence="1">Single-pass membrane protein</topology>
    </subcellularLocation>
</comment>
<sequence length="184" mass="20395">MNSKSLKICLLVSITFLIIAATVILALAFTIFKPKNPYVSVHPLGLEDLEFFQPNSTSVPLKMLITIVNPNYGSFKSKNATGYLNYQDTVIANVPLEPKLLPARRTTNVTTTAGLMSGKLISDDSFLKDIEDSSFNLTAKATLHGKVYLIKIFKMKATVDIFCDIFFNISSLYTDSNCLTRIKV</sequence>
<dbReference type="Pfam" id="PF03168">
    <property type="entry name" value="LEA_2"/>
    <property type="match status" value="1"/>
</dbReference>
<reference evidence="6 7" key="1">
    <citation type="submission" date="2023-01" db="EMBL/GenBank/DDBJ databases">
        <authorList>
            <person name="Kreplak J."/>
        </authorList>
    </citation>
    <scope>NUCLEOTIDE SEQUENCE [LARGE SCALE GENOMIC DNA]</scope>
</reference>